<proteinExistence type="predicted"/>
<dbReference type="AlphaFoldDB" id="A0A9P4I259"/>
<evidence type="ECO:0000313" key="2">
    <source>
        <dbReference type="EMBL" id="KAF2092103.1"/>
    </source>
</evidence>
<sequence length="286" mass="31333">MDSMRSLNTSLPATTSPRKRARQPPLQLLQAFKTAALQVTNLYKAAASDRERSHDEGYQDALEDMLNFLDNENLGVGDGEGWRVRQWVTERLQESPLGASTSDEEEELEEEKRARSSSPVMQRRSSPVASPAVQHLRAGEDHVRPESAPPEAAAAPVQIDTTLPSIDFTFRAAQAMPADTIVPAHHDLDMDESEAQENNNATSNNTGTSPPVQINVFPRHLRSSTRNSNNMRNRRNHRSSSGSTNSSLGVGAGMKRQLPFDHFFDIGGVGNGKDEMGGGGKRSKFT</sequence>
<dbReference type="InterPro" id="IPR029196">
    <property type="entry name" value="HAPSTR1-like"/>
</dbReference>
<feature type="compositionally biased region" description="Polar residues" evidence="1">
    <location>
        <begin position="116"/>
        <end position="128"/>
    </location>
</feature>
<dbReference type="PANTHER" id="PTHR38645:SF1">
    <property type="entry name" value="YALI0F12243P"/>
    <property type="match status" value="1"/>
</dbReference>
<accession>A0A9P4I259</accession>
<dbReference type="OrthoDB" id="21418at2759"/>
<comment type="caution">
    <text evidence="2">The sequence shown here is derived from an EMBL/GenBank/DDBJ whole genome shotgun (WGS) entry which is preliminary data.</text>
</comment>
<evidence type="ECO:0000256" key="1">
    <source>
        <dbReference type="SAM" id="MobiDB-lite"/>
    </source>
</evidence>
<dbReference type="Proteomes" id="UP000799776">
    <property type="component" value="Unassembled WGS sequence"/>
</dbReference>
<feature type="region of interest" description="Disordered" evidence="1">
    <location>
        <begin position="92"/>
        <end position="159"/>
    </location>
</feature>
<feature type="region of interest" description="Disordered" evidence="1">
    <location>
        <begin position="265"/>
        <end position="286"/>
    </location>
</feature>
<name>A0A9P4I259_9PEZI</name>
<organism evidence="2 3">
    <name type="scientific">Saccharata proteae CBS 121410</name>
    <dbReference type="NCBI Taxonomy" id="1314787"/>
    <lineage>
        <taxon>Eukaryota</taxon>
        <taxon>Fungi</taxon>
        <taxon>Dikarya</taxon>
        <taxon>Ascomycota</taxon>
        <taxon>Pezizomycotina</taxon>
        <taxon>Dothideomycetes</taxon>
        <taxon>Dothideomycetes incertae sedis</taxon>
        <taxon>Botryosphaeriales</taxon>
        <taxon>Saccharataceae</taxon>
        <taxon>Saccharata</taxon>
    </lineage>
</organism>
<dbReference type="Pfam" id="PF15251">
    <property type="entry name" value="TAPR1-like"/>
    <property type="match status" value="1"/>
</dbReference>
<dbReference type="PANTHER" id="PTHR38645">
    <property type="entry name" value="CHROMOSOME 9, WHOLE GENOME SHOTGUN SEQUENCE"/>
    <property type="match status" value="1"/>
</dbReference>
<feature type="compositionally biased region" description="Polar residues" evidence="1">
    <location>
        <begin position="1"/>
        <end position="16"/>
    </location>
</feature>
<evidence type="ECO:0000313" key="3">
    <source>
        <dbReference type="Proteomes" id="UP000799776"/>
    </source>
</evidence>
<feature type="compositionally biased region" description="Low complexity" evidence="1">
    <location>
        <begin position="196"/>
        <end position="209"/>
    </location>
</feature>
<feature type="region of interest" description="Disordered" evidence="1">
    <location>
        <begin position="1"/>
        <end position="25"/>
    </location>
</feature>
<dbReference type="EMBL" id="ML978711">
    <property type="protein sequence ID" value="KAF2092103.1"/>
    <property type="molecule type" value="Genomic_DNA"/>
</dbReference>
<protein>
    <submittedName>
        <fullName evidence="2">Uncharacterized protein</fullName>
    </submittedName>
</protein>
<feature type="region of interest" description="Disordered" evidence="1">
    <location>
        <begin position="193"/>
        <end position="252"/>
    </location>
</feature>
<gene>
    <name evidence="2" type="ORF">K490DRAFT_61547</name>
</gene>
<keyword evidence="3" id="KW-1185">Reference proteome</keyword>
<reference evidence="2" key="1">
    <citation type="journal article" date="2020" name="Stud. Mycol.">
        <title>101 Dothideomycetes genomes: a test case for predicting lifestyles and emergence of pathogens.</title>
        <authorList>
            <person name="Haridas S."/>
            <person name="Albert R."/>
            <person name="Binder M."/>
            <person name="Bloem J."/>
            <person name="Labutti K."/>
            <person name="Salamov A."/>
            <person name="Andreopoulos B."/>
            <person name="Baker S."/>
            <person name="Barry K."/>
            <person name="Bills G."/>
            <person name="Bluhm B."/>
            <person name="Cannon C."/>
            <person name="Castanera R."/>
            <person name="Culley D."/>
            <person name="Daum C."/>
            <person name="Ezra D."/>
            <person name="Gonzalez J."/>
            <person name="Henrissat B."/>
            <person name="Kuo A."/>
            <person name="Liang C."/>
            <person name="Lipzen A."/>
            <person name="Lutzoni F."/>
            <person name="Magnuson J."/>
            <person name="Mondo S."/>
            <person name="Nolan M."/>
            <person name="Ohm R."/>
            <person name="Pangilinan J."/>
            <person name="Park H.-J."/>
            <person name="Ramirez L."/>
            <person name="Alfaro M."/>
            <person name="Sun H."/>
            <person name="Tritt A."/>
            <person name="Yoshinaga Y."/>
            <person name="Zwiers L.-H."/>
            <person name="Turgeon B."/>
            <person name="Goodwin S."/>
            <person name="Spatafora J."/>
            <person name="Crous P."/>
            <person name="Grigoriev I."/>
        </authorList>
    </citation>
    <scope>NUCLEOTIDE SEQUENCE</scope>
    <source>
        <strain evidence="2">CBS 121410</strain>
    </source>
</reference>